<sequence>MDTPRLIQAGDLKLIGHDPRQLAKRCNRGELVRVRRGTYLESGAWNVLDAASRYGLKVRAFQQQAGRPPVFCHATAAMLWGLWIVRTPALLHVIIASNAGGRSRNDIARHVGSLTDGVVECGGILLTNKLMTTLGLLTSLDFDYAVAVCDSALHRASTHTSNNIFTTPGRAPAIGQASWHNDVPQGSALLLSDLITAAQLLPSASSRHRAMAVLEFSSGLSGSAGESLSRVQMHKLGFPAPELQRRFTLRDGSSAFVDFWFEEFQTAGEFDGRGKYLRAEWGGGKPLPERLIVEKQREDQIRAQGVNFVRWTWAEMLDPNRFELLLRQVGLPQHRHH</sequence>
<organism evidence="1 2">
    <name type="scientific">Arthrobacter cryoconiti</name>
    <dbReference type="NCBI Taxonomy" id="748907"/>
    <lineage>
        <taxon>Bacteria</taxon>
        <taxon>Bacillati</taxon>
        <taxon>Actinomycetota</taxon>
        <taxon>Actinomycetes</taxon>
        <taxon>Micrococcales</taxon>
        <taxon>Micrococcaceae</taxon>
        <taxon>Arthrobacter</taxon>
    </lineage>
</organism>
<gene>
    <name evidence="1" type="ORF">ACFOW9_11920</name>
</gene>
<proteinExistence type="predicted"/>
<keyword evidence="2" id="KW-1185">Reference proteome</keyword>
<evidence type="ECO:0000313" key="2">
    <source>
        <dbReference type="Proteomes" id="UP001595773"/>
    </source>
</evidence>
<dbReference type="Proteomes" id="UP001595773">
    <property type="component" value="Unassembled WGS sequence"/>
</dbReference>
<evidence type="ECO:0000313" key="1">
    <source>
        <dbReference type="EMBL" id="MFC4266309.1"/>
    </source>
</evidence>
<accession>A0ABV8R4Q2</accession>
<dbReference type="EMBL" id="JBHSCQ010000018">
    <property type="protein sequence ID" value="MFC4266309.1"/>
    <property type="molecule type" value="Genomic_DNA"/>
</dbReference>
<reference evidence="2" key="1">
    <citation type="journal article" date="2019" name="Int. J. Syst. Evol. Microbiol.">
        <title>The Global Catalogue of Microorganisms (GCM) 10K type strain sequencing project: providing services to taxonomists for standard genome sequencing and annotation.</title>
        <authorList>
            <consortium name="The Broad Institute Genomics Platform"/>
            <consortium name="The Broad Institute Genome Sequencing Center for Infectious Disease"/>
            <person name="Wu L."/>
            <person name="Ma J."/>
        </authorList>
    </citation>
    <scope>NUCLEOTIDE SEQUENCE [LARGE SCALE GENOMIC DNA]</scope>
    <source>
        <strain evidence="2">CGMCC 1.10698</strain>
    </source>
</reference>
<protein>
    <recommendedName>
        <fullName evidence="3">Transcriptional regulator, AbiEi antitoxin, Type IV TA system</fullName>
    </recommendedName>
</protein>
<evidence type="ECO:0008006" key="3">
    <source>
        <dbReference type="Google" id="ProtNLM"/>
    </source>
</evidence>
<comment type="caution">
    <text evidence="1">The sequence shown here is derived from an EMBL/GenBank/DDBJ whole genome shotgun (WGS) entry which is preliminary data.</text>
</comment>
<dbReference type="RefSeq" id="WP_230068717.1">
    <property type="nucleotide sequence ID" value="NZ_BAABLL010000012.1"/>
</dbReference>
<name>A0ABV8R4Q2_9MICC</name>